<dbReference type="FunFam" id="1.10.10.60:FF:000109">
    <property type="entry name" value="Homeobox protein MOX-2"/>
    <property type="match status" value="1"/>
</dbReference>
<keyword evidence="20" id="KW-1185">Reference proteome</keyword>
<evidence type="ECO:0000256" key="8">
    <source>
        <dbReference type="ARBA" id="ARBA00023155"/>
    </source>
</evidence>
<evidence type="ECO:0000313" key="20">
    <source>
        <dbReference type="Proteomes" id="UP000694547"/>
    </source>
</evidence>
<evidence type="ECO:0000256" key="9">
    <source>
        <dbReference type="ARBA" id="ARBA00023159"/>
    </source>
</evidence>
<evidence type="ECO:0000256" key="16">
    <source>
        <dbReference type="RuleBase" id="RU000682"/>
    </source>
</evidence>
<evidence type="ECO:0000256" key="7">
    <source>
        <dbReference type="ARBA" id="ARBA00023125"/>
    </source>
</evidence>
<organism evidence="19 20">
    <name type="scientific">Peromyscus maniculatus bairdii</name>
    <name type="common">Prairie deer mouse</name>
    <dbReference type="NCBI Taxonomy" id="230844"/>
    <lineage>
        <taxon>Eukaryota</taxon>
        <taxon>Metazoa</taxon>
        <taxon>Chordata</taxon>
        <taxon>Craniata</taxon>
        <taxon>Vertebrata</taxon>
        <taxon>Euteleostomi</taxon>
        <taxon>Mammalia</taxon>
        <taxon>Eutheria</taxon>
        <taxon>Euarchontoglires</taxon>
        <taxon>Glires</taxon>
        <taxon>Rodentia</taxon>
        <taxon>Myomorpha</taxon>
        <taxon>Muroidea</taxon>
        <taxon>Cricetidae</taxon>
        <taxon>Neotominae</taxon>
        <taxon>Peromyscus</taxon>
    </lineage>
</organism>
<dbReference type="GeneID" id="102905414"/>
<dbReference type="PROSITE" id="PS50071">
    <property type="entry name" value="HOMEOBOX_2"/>
    <property type="match status" value="1"/>
</dbReference>
<evidence type="ECO:0000256" key="14">
    <source>
        <dbReference type="ARBA" id="ARBA00045881"/>
    </source>
</evidence>
<dbReference type="PANTHER" id="PTHR24328:SF8">
    <property type="entry name" value="HOMEOBOX PROTEIN MOX-1"/>
    <property type="match status" value="1"/>
</dbReference>
<name>A0A6I9KTU0_PERMB</name>
<evidence type="ECO:0000256" key="12">
    <source>
        <dbReference type="ARBA" id="ARBA00040829"/>
    </source>
</evidence>
<keyword evidence="4" id="KW-0963">Cytoplasm</keyword>
<dbReference type="GO" id="GO:0061056">
    <property type="term" value="P:sclerotome development"/>
    <property type="evidence" value="ECO:0007669"/>
    <property type="project" value="Ensembl"/>
</dbReference>
<dbReference type="CTD" id="4222"/>
<feature type="domain" description="Homeobox" evidence="18">
    <location>
        <begin position="167"/>
        <end position="227"/>
    </location>
</feature>
<feature type="region of interest" description="Disordered" evidence="17">
    <location>
        <begin position="224"/>
        <end position="252"/>
    </location>
</feature>
<dbReference type="RefSeq" id="XP_006970688.1">
    <property type="nucleotide sequence ID" value="XM_006970626.4"/>
</dbReference>
<feature type="DNA-binding region" description="Homeobox" evidence="15">
    <location>
        <begin position="169"/>
        <end position="228"/>
    </location>
</feature>
<accession>A0A6I9KTU0</accession>
<evidence type="ECO:0000256" key="15">
    <source>
        <dbReference type="PROSITE-ProRule" id="PRU00108"/>
    </source>
</evidence>
<dbReference type="GO" id="GO:0001757">
    <property type="term" value="P:somite specification"/>
    <property type="evidence" value="ECO:0007669"/>
    <property type="project" value="Ensembl"/>
</dbReference>
<feature type="region of interest" description="Disordered" evidence="17">
    <location>
        <begin position="95"/>
        <end position="175"/>
    </location>
</feature>
<proteinExistence type="predicted"/>
<dbReference type="OrthoDB" id="6159439at2759"/>
<dbReference type="AlphaFoldDB" id="A0A6I9KTU0"/>
<dbReference type="InterPro" id="IPR020479">
    <property type="entry name" value="HD_metazoa"/>
</dbReference>
<dbReference type="InterPro" id="IPR001356">
    <property type="entry name" value="HD"/>
</dbReference>
<comment type="function">
    <text evidence="14">Mesodermal transcription factor that plays a key role in somitogenesis and is specifically required for sclerotome development. Required for maintenance of the sclerotome polarity and formation of the cranio-cervical joints. Binds specifically to the promoter of target genes and regulates their expression. Activates expression of NKX3-2 in the sclerotome. Activates expression of CDKN1A and CDKN2A in endothelial cells, acting as a regulator of vascular cell proliferation. While it activates CDKN1A in a DNA-dependent manner, it activates CDKN2A in a DNA-independent manner. Required for hematopoietic stem cell (HSCs) induction via its role in somitogenesis: specification of HSCs occurs via the deployment of a specific endothelial precursor population, which arises within a sub-compartment of the somite named endotome.</text>
</comment>
<evidence type="ECO:0000259" key="18">
    <source>
        <dbReference type="PROSITE" id="PS50071"/>
    </source>
</evidence>
<reference evidence="19" key="3">
    <citation type="submission" date="2025-09" db="UniProtKB">
        <authorList>
            <consortium name="Ensembl"/>
        </authorList>
    </citation>
    <scope>IDENTIFICATION</scope>
</reference>
<dbReference type="SMART" id="SM00389">
    <property type="entry name" value="HOX"/>
    <property type="match status" value="1"/>
</dbReference>
<dbReference type="InterPro" id="IPR042634">
    <property type="entry name" value="MOX-1/MOX-2"/>
</dbReference>
<evidence type="ECO:0000256" key="4">
    <source>
        <dbReference type="ARBA" id="ARBA00022490"/>
    </source>
</evidence>
<reference evidence="19 20" key="1">
    <citation type="submission" date="2018-10" db="EMBL/GenBank/DDBJ databases">
        <title>Improved assembly of the deer mouse Peromyscus maniculatus genome.</title>
        <authorList>
            <person name="Lassance J.-M."/>
            <person name="Hoekstra H.E."/>
        </authorList>
    </citation>
    <scope>NUCLEOTIDE SEQUENCE [LARGE SCALE GENOMIC DNA]</scope>
</reference>
<evidence type="ECO:0000256" key="5">
    <source>
        <dbReference type="ARBA" id="ARBA00022491"/>
    </source>
</evidence>
<dbReference type="Gene3D" id="1.10.10.60">
    <property type="entry name" value="Homeodomain-like"/>
    <property type="match status" value="1"/>
</dbReference>
<dbReference type="GO" id="GO:0005737">
    <property type="term" value="C:cytoplasm"/>
    <property type="evidence" value="ECO:0007669"/>
    <property type="project" value="UniProtKB-SubCell"/>
</dbReference>
<evidence type="ECO:0000256" key="11">
    <source>
        <dbReference type="ARBA" id="ARBA00023242"/>
    </source>
</evidence>
<dbReference type="GO" id="GO:0071837">
    <property type="term" value="F:HMG box domain binding"/>
    <property type="evidence" value="ECO:0007669"/>
    <property type="project" value="Ensembl"/>
</dbReference>
<keyword evidence="7 15" id="KW-0238">DNA-binding</keyword>
<dbReference type="Proteomes" id="UP000694547">
    <property type="component" value="Chromosome 8"/>
</dbReference>
<comment type="subcellular location">
    <subcellularLocation>
        <location evidence="2">Cytoplasm</location>
    </subcellularLocation>
    <subcellularLocation>
        <location evidence="1 15 16">Nucleus</location>
    </subcellularLocation>
</comment>
<evidence type="ECO:0000256" key="1">
    <source>
        <dbReference type="ARBA" id="ARBA00004123"/>
    </source>
</evidence>
<keyword evidence="10" id="KW-0804">Transcription</keyword>
<evidence type="ECO:0000256" key="3">
    <source>
        <dbReference type="ARBA" id="ARBA00022473"/>
    </source>
</evidence>
<gene>
    <name evidence="19" type="primary">Meox1</name>
</gene>
<dbReference type="PROSITE" id="PS00027">
    <property type="entry name" value="HOMEOBOX_1"/>
    <property type="match status" value="1"/>
</dbReference>
<sequence length="252" mass="27730">MDPVAHSCVRNPHPPAPVWGCLRNPHSEGSSAPGLSHYPPTPFSFHQKSDFPATAAYPDFSASCLAATPHSLPRAERIFNEQHPAFPQTPDWHFPISEAGQRLNPGPAGSAREMGAGSPGLVDGTGGSGEDYLVLGSTASESEKKSSRRKKERSDNQENGGKPEGGSKARKERTAFTKEQLRELEAEFAHHNYLTRLRRYEIAVNLDLSERQVKVWFQNRRMKWKRVKGGQPVSPHEQDPEDGDSAASPTSE</sequence>
<dbReference type="InterPro" id="IPR009057">
    <property type="entry name" value="Homeodomain-like_sf"/>
</dbReference>
<dbReference type="SUPFAM" id="SSF46689">
    <property type="entry name" value="Homeodomain-like"/>
    <property type="match status" value="1"/>
</dbReference>
<dbReference type="GO" id="GO:0005634">
    <property type="term" value="C:nucleus"/>
    <property type="evidence" value="ECO:0007669"/>
    <property type="project" value="UniProtKB-SubCell"/>
</dbReference>
<feature type="compositionally biased region" description="Basic and acidic residues" evidence="17">
    <location>
        <begin position="165"/>
        <end position="175"/>
    </location>
</feature>
<dbReference type="GO" id="GO:0003682">
    <property type="term" value="F:chromatin binding"/>
    <property type="evidence" value="ECO:0007669"/>
    <property type="project" value="Ensembl"/>
</dbReference>
<evidence type="ECO:0000256" key="17">
    <source>
        <dbReference type="SAM" id="MobiDB-lite"/>
    </source>
</evidence>
<keyword evidence="8 15" id="KW-0371">Homeobox</keyword>
<dbReference type="Pfam" id="PF00046">
    <property type="entry name" value="Homeodomain"/>
    <property type="match status" value="1"/>
</dbReference>
<dbReference type="GO" id="GO:0000978">
    <property type="term" value="F:RNA polymerase II cis-regulatory region sequence-specific DNA binding"/>
    <property type="evidence" value="ECO:0007669"/>
    <property type="project" value="Ensembl"/>
</dbReference>
<reference evidence="19" key="2">
    <citation type="submission" date="2025-08" db="UniProtKB">
        <authorList>
            <consortium name="Ensembl"/>
        </authorList>
    </citation>
    <scope>IDENTIFICATION</scope>
</reference>
<dbReference type="Ensembl" id="ENSPEMT00000008971.2">
    <property type="protein sequence ID" value="ENSPEMP00000005054.1"/>
    <property type="gene ID" value="ENSPEMG00000007512.2"/>
</dbReference>
<keyword evidence="9" id="KW-0010">Activator</keyword>
<dbReference type="GeneTree" id="ENSGT00940000154018"/>
<dbReference type="CDD" id="cd00086">
    <property type="entry name" value="homeodomain"/>
    <property type="match status" value="1"/>
</dbReference>
<evidence type="ECO:0000313" key="19">
    <source>
        <dbReference type="Ensembl" id="ENSPEMP00000005054.1"/>
    </source>
</evidence>
<protein>
    <recommendedName>
        <fullName evidence="12">Homeobox protein MOX-1</fullName>
    </recommendedName>
    <alternativeName>
        <fullName evidence="13">Mesenchyme homeobox 1</fullName>
    </alternativeName>
</protein>
<dbReference type="InterPro" id="IPR017970">
    <property type="entry name" value="Homeobox_CS"/>
</dbReference>
<keyword evidence="5" id="KW-0678">Repressor</keyword>
<keyword evidence="3" id="KW-0217">Developmental protein</keyword>
<keyword evidence="6" id="KW-0805">Transcription regulation</keyword>
<evidence type="ECO:0000256" key="10">
    <source>
        <dbReference type="ARBA" id="ARBA00023163"/>
    </source>
</evidence>
<evidence type="ECO:0000256" key="6">
    <source>
        <dbReference type="ARBA" id="ARBA00023015"/>
    </source>
</evidence>
<evidence type="ECO:0000256" key="2">
    <source>
        <dbReference type="ARBA" id="ARBA00004496"/>
    </source>
</evidence>
<dbReference type="PRINTS" id="PR00024">
    <property type="entry name" value="HOMEOBOX"/>
</dbReference>
<dbReference type="GO" id="GO:0001228">
    <property type="term" value="F:DNA-binding transcription activator activity, RNA polymerase II-specific"/>
    <property type="evidence" value="ECO:0007669"/>
    <property type="project" value="Ensembl"/>
</dbReference>
<keyword evidence="11 15" id="KW-0539">Nucleus</keyword>
<dbReference type="PANTHER" id="PTHR24328">
    <property type="entry name" value="HOMEOBOX PROTEIN MOX"/>
    <property type="match status" value="1"/>
</dbReference>
<evidence type="ECO:0000256" key="13">
    <source>
        <dbReference type="ARBA" id="ARBA00041851"/>
    </source>
</evidence>